<evidence type="ECO:0000256" key="2">
    <source>
        <dbReference type="ARBA" id="ARBA00022443"/>
    </source>
</evidence>
<dbReference type="CDD" id="cd01221">
    <property type="entry name" value="PH_ephexin"/>
    <property type="match status" value="1"/>
</dbReference>
<feature type="transmembrane region" description="Helical" evidence="9">
    <location>
        <begin position="366"/>
        <end position="386"/>
    </location>
</feature>
<evidence type="ECO:0000256" key="5">
    <source>
        <dbReference type="ARBA" id="ARBA00023136"/>
    </source>
</evidence>
<dbReference type="InterPro" id="IPR000219">
    <property type="entry name" value="DH_dom"/>
</dbReference>
<dbReference type="EMBL" id="JAHKSW010000020">
    <property type="protein sequence ID" value="KAG7320063.1"/>
    <property type="molecule type" value="Genomic_DNA"/>
</dbReference>
<organism evidence="15 16">
    <name type="scientific">Hemibagrus wyckioides</name>
    <dbReference type="NCBI Taxonomy" id="337641"/>
    <lineage>
        <taxon>Eukaryota</taxon>
        <taxon>Metazoa</taxon>
        <taxon>Chordata</taxon>
        <taxon>Craniata</taxon>
        <taxon>Vertebrata</taxon>
        <taxon>Euteleostomi</taxon>
        <taxon>Actinopterygii</taxon>
        <taxon>Neopterygii</taxon>
        <taxon>Teleostei</taxon>
        <taxon>Ostariophysi</taxon>
        <taxon>Siluriformes</taxon>
        <taxon>Bagridae</taxon>
        <taxon>Hemibagrus</taxon>
    </lineage>
</organism>
<keyword evidence="16" id="KW-1185">Reference proteome</keyword>
<dbReference type="InterPro" id="IPR047270">
    <property type="entry name" value="PH_ephexin"/>
</dbReference>
<dbReference type="GO" id="GO:0005085">
    <property type="term" value="F:guanyl-nucleotide exchange factor activity"/>
    <property type="evidence" value="ECO:0007669"/>
    <property type="project" value="InterPro"/>
</dbReference>
<feature type="region of interest" description="Disordered" evidence="8">
    <location>
        <begin position="651"/>
        <end position="675"/>
    </location>
</feature>
<feature type="compositionally biased region" description="Polar residues" evidence="8">
    <location>
        <begin position="1115"/>
        <end position="1132"/>
    </location>
</feature>
<evidence type="ECO:0000256" key="1">
    <source>
        <dbReference type="ARBA" id="ARBA00004370"/>
    </source>
</evidence>
<dbReference type="GO" id="GO:0004930">
    <property type="term" value="F:G protein-coupled receptor activity"/>
    <property type="evidence" value="ECO:0007669"/>
    <property type="project" value="InterPro"/>
</dbReference>
<dbReference type="InterPro" id="IPR000276">
    <property type="entry name" value="GPCR_Rhodpsn"/>
</dbReference>
<sequence length="1132" mass="130303">MVKISCAAINGVKAEKEEREGPERIYIPPQHVGVFRRSSLSGLCCLLIALIISTCSLVYASVYIYRYYIVPQANESQFRCNVYYEDNLKAPQHNREELQENVNINLQSNYERISINAGNTNPRTRPATIIHDFTKGLTAYHDITLDKCYISVLNNSVVLPPRNLWKLLINVKLRTGNEASFPQTYMVQEEMVVSEQVMNTRDFGVFIHRLCEGKPTYQIRRRLTRRRITKREEQICHSIRHFENTMEGCRDWVHCVQFVFYIPVLVAGFPLNMAALWQLFFRVRQWSESTIYLLNLVINDCLLLLALPFKIMAYSEPWKLGSFSCSLFESFVYVNMYGSILLSVCISVDRYVALHFPFRQLRSKRKAVSICAIVWTLVFGFSYPVYDFHPGSSNESFCFQNFSSQTWVWLSDTLTHTYTTDGVSAIQISEPLMPSGLEGSAMAIAALFRGKWGQKGHVLSPKTPPAAPHPQHCDDEDEDDEEQLNTRVPIRRNSRFYRSMRKKRHAQGHAHEQDSPTHSLRAPRDSSRSRAAIRSPPLHTQRPPSPPHYGAALPGNGSTREGGASLWSPLETGDWRLRGEMEELSTHTSRACSMQDDDTYTHTRTHHMVSAHNTNRMVTSGDTAQENFSHSLNIVKNIAFLYQEYRDSSEQQEIEQRRQRDALPEKGLEEGSEVTTGSGVTVLSGVTAPALQLQLRNSSRSLTLWQNLEAVQESGLLLTLPQREVILQEVPDVYYICFFFRFLMDLEHRIEESLLISDVCDIVHDHAINHFDVFISYVINQVYQEKNYRRILQENPTFKENMAVLENQPKVRGLSFTSFLILPFQRITRLKLLVQNILKKVEENSERERNAIKAHQELERIVKECNEGVKKMSRTEELISIEKTLEFKSKSVPVISHSRWLLKKGEVLQMSGPKSTRTMRSRKLFHPLYLFLFNNLLLITKRSSSGEKFQVLDSCSRSMLRTEDMEDQGQVLAFAFVLKLLENQEERPISYMLKTNSMSEKLRWMCALTPNRRTRFLSASAHTPDSPQVQCIQSYSAQEPDELSVEMADVLLVLEETNDGWMMGERLHDGERGWFPCRVVEDIKSAEIRAQNLRECERIQQAQGGGGASRGRWNPKNTSYTPTWTDQSEQEF</sequence>
<feature type="domain" description="PH" evidence="11">
    <location>
        <begin position="900"/>
        <end position="1013"/>
    </location>
</feature>
<dbReference type="PRINTS" id="PR00237">
    <property type="entry name" value="GPCRRHODOPSN"/>
</dbReference>
<feature type="transmembrane region" description="Helical" evidence="9">
    <location>
        <begin position="258"/>
        <end position="280"/>
    </location>
</feature>
<feature type="domain" description="DH" evidence="12">
    <location>
        <begin position="726"/>
        <end position="868"/>
    </location>
</feature>
<keyword evidence="5 9" id="KW-0472">Membrane</keyword>
<feature type="compositionally biased region" description="Acidic residues" evidence="8">
    <location>
        <begin position="474"/>
        <end position="483"/>
    </location>
</feature>
<evidence type="ECO:0008006" key="17">
    <source>
        <dbReference type="Google" id="ProtNLM"/>
    </source>
</evidence>
<dbReference type="Gene3D" id="2.30.30.40">
    <property type="entry name" value="SH3 Domains"/>
    <property type="match status" value="1"/>
</dbReference>
<feature type="transmembrane region" description="Helical" evidence="9">
    <location>
        <begin position="292"/>
        <end position="311"/>
    </location>
</feature>
<feature type="domain" description="G-protein coupled receptors family 1 profile" evidence="13">
    <location>
        <begin position="271"/>
        <end position="433"/>
    </location>
</feature>
<dbReference type="PANTHER" id="PTHR12845">
    <property type="entry name" value="GUANINE NUCLEOTIDE EXCHANGE FACTOR"/>
    <property type="match status" value="1"/>
</dbReference>
<evidence type="ECO:0000256" key="4">
    <source>
        <dbReference type="ARBA" id="ARBA00022989"/>
    </source>
</evidence>
<name>A0A9D3NBW1_9TELE</name>
<dbReference type="InterPro" id="IPR001849">
    <property type="entry name" value="PH_domain"/>
</dbReference>
<reference evidence="15 16" key="1">
    <citation type="submission" date="2021-06" db="EMBL/GenBank/DDBJ databases">
        <title>Chromosome-level genome assembly of the red-tail catfish (Hemibagrus wyckioides).</title>
        <authorList>
            <person name="Shao F."/>
        </authorList>
    </citation>
    <scope>NUCLEOTIDE SEQUENCE [LARGE SCALE GENOMIC DNA]</scope>
    <source>
        <strain evidence="15">EC202008001</strain>
        <tissue evidence="15">Blood</tissue>
    </source>
</reference>
<evidence type="ECO:0000313" key="15">
    <source>
        <dbReference type="EMBL" id="KAG7320063.1"/>
    </source>
</evidence>
<dbReference type="PROSITE" id="PS50003">
    <property type="entry name" value="PH_DOMAIN"/>
    <property type="match status" value="1"/>
</dbReference>
<dbReference type="PROSITE" id="PS50262">
    <property type="entry name" value="G_PROTEIN_RECEP_F1_2"/>
    <property type="match status" value="1"/>
</dbReference>
<dbReference type="SMART" id="SM00233">
    <property type="entry name" value="PH"/>
    <property type="match status" value="1"/>
</dbReference>
<feature type="region of interest" description="Disordered" evidence="8">
    <location>
        <begin position="1100"/>
        <end position="1132"/>
    </location>
</feature>
<evidence type="ECO:0000256" key="9">
    <source>
        <dbReference type="SAM" id="Phobius"/>
    </source>
</evidence>
<dbReference type="InterPro" id="IPR011993">
    <property type="entry name" value="PH-like_dom_sf"/>
</dbReference>
<keyword evidence="6" id="KW-1015">Disulfide bond</keyword>
<evidence type="ECO:0000256" key="8">
    <source>
        <dbReference type="SAM" id="MobiDB-lite"/>
    </source>
</evidence>
<dbReference type="PROSITE" id="PS50010">
    <property type="entry name" value="DH_2"/>
    <property type="match status" value="1"/>
</dbReference>
<dbReference type="PROSITE" id="PS50869">
    <property type="entry name" value="BRICHOS"/>
    <property type="match status" value="1"/>
</dbReference>
<dbReference type="Pfam" id="PF00001">
    <property type="entry name" value="7tm_1"/>
    <property type="match status" value="1"/>
</dbReference>
<dbReference type="SUPFAM" id="SSF50729">
    <property type="entry name" value="PH domain-like"/>
    <property type="match status" value="1"/>
</dbReference>
<dbReference type="SMART" id="SM00326">
    <property type="entry name" value="SH3"/>
    <property type="match status" value="1"/>
</dbReference>
<evidence type="ECO:0000259" key="12">
    <source>
        <dbReference type="PROSITE" id="PS50010"/>
    </source>
</evidence>
<feature type="region of interest" description="Disordered" evidence="8">
    <location>
        <begin position="457"/>
        <end position="570"/>
    </location>
</feature>
<keyword evidence="4 9" id="KW-1133">Transmembrane helix</keyword>
<dbReference type="SUPFAM" id="SSF81321">
    <property type="entry name" value="Family A G protein-coupled receptor-like"/>
    <property type="match status" value="1"/>
</dbReference>
<dbReference type="Gene3D" id="3.30.390.150">
    <property type="match status" value="1"/>
</dbReference>
<keyword evidence="2 7" id="KW-0728">SH3 domain</keyword>
<accession>A0A9D3NBW1</accession>
<dbReference type="SUPFAM" id="SSF50044">
    <property type="entry name" value="SH3-domain"/>
    <property type="match status" value="1"/>
</dbReference>
<comment type="subcellular location">
    <subcellularLocation>
        <location evidence="1">Membrane</location>
    </subcellularLocation>
</comment>
<dbReference type="InterPro" id="IPR035899">
    <property type="entry name" value="DBL_dom_sf"/>
</dbReference>
<dbReference type="GO" id="GO:0016020">
    <property type="term" value="C:membrane"/>
    <property type="evidence" value="ECO:0007669"/>
    <property type="project" value="UniProtKB-SubCell"/>
</dbReference>
<feature type="domain" description="BRICHOS" evidence="14">
    <location>
        <begin position="121"/>
        <end position="219"/>
    </location>
</feature>
<dbReference type="InterPro" id="IPR036028">
    <property type="entry name" value="SH3-like_dom_sf"/>
</dbReference>
<dbReference type="InterPro" id="IPR007084">
    <property type="entry name" value="BRICHOS_dom"/>
</dbReference>
<feature type="compositionally biased region" description="Basic and acidic residues" evidence="8">
    <location>
        <begin position="651"/>
        <end position="669"/>
    </location>
</feature>
<protein>
    <recommendedName>
        <fullName evidence="17">Ephexin-1</fullName>
    </recommendedName>
</protein>
<evidence type="ECO:0000259" key="11">
    <source>
        <dbReference type="PROSITE" id="PS50003"/>
    </source>
</evidence>
<dbReference type="Pfam" id="PF00018">
    <property type="entry name" value="SH3_1"/>
    <property type="match status" value="1"/>
</dbReference>
<feature type="transmembrane region" description="Helical" evidence="9">
    <location>
        <begin position="40"/>
        <end position="65"/>
    </location>
</feature>
<dbReference type="SMART" id="SM00325">
    <property type="entry name" value="RhoGEF"/>
    <property type="match status" value="1"/>
</dbReference>
<keyword evidence="3 9" id="KW-0812">Transmembrane</keyword>
<dbReference type="PANTHER" id="PTHR12845:SF8">
    <property type="entry name" value="EPHEXIN-1"/>
    <property type="match status" value="1"/>
</dbReference>
<dbReference type="Gene3D" id="1.20.1070.10">
    <property type="entry name" value="Rhodopsin 7-helix transmembrane proteins"/>
    <property type="match status" value="1"/>
</dbReference>
<dbReference type="Pfam" id="PF04089">
    <property type="entry name" value="BRICHOS"/>
    <property type="match status" value="1"/>
</dbReference>
<dbReference type="InterPro" id="IPR047271">
    <property type="entry name" value="Ephexin-like"/>
</dbReference>
<feature type="transmembrane region" description="Helical" evidence="9">
    <location>
        <begin position="331"/>
        <end position="354"/>
    </location>
</feature>
<feature type="domain" description="SH3" evidence="10">
    <location>
        <begin position="1024"/>
        <end position="1085"/>
    </location>
</feature>
<dbReference type="PROSITE" id="PS50002">
    <property type="entry name" value="SH3"/>
    <property type="match status" value="1"/>
</dbReference>
<dbReference type="Gene3D" id="2.30.29.30">
    <property type="entry name" value="Pleckstrin-homology domain (PH domain)/Phosphotyrosine-binding domain (PTB)"/>
    <property type="match status" value="1"/>
</dbReference>
<dbReference type="Proteomes" id="UP000824219">
    <property type="component" value="Linkage Group LG20"/>
</dbReference>
<evidence type="ECO:0000259" key="10">
    <source>
        <dbReference type="PROSITE" id="PS50002"/>
    </source>
</evidence>
<comment type="caution">
    <text evidence="15">The sequence shown here is derived from an EMBL/GenBank/DDBJ whole genome shotgun (WGS) entry which is preliminary data.</text>
</comment>
<dbReference type="InterPro" id="IPR017452">
    <property type="entry name" value="GPCR_Rhodpsn_7TM"/>
</dbReference>
<dbReference type="OrthoDB" id="27593at2759"/>
<evidence type="ECO:0000313" key="16">
    <source>
        <dbReference type="Proteomes" id="UP000824219"/>
    </source>
</evidence>
<dbReference type="AlphaFoldDB" id="A0A9D3NBW1"/>
<evidence type="ECO:0000256" key="6">
    <source>
        <dbReference type="ARBA" id="ARBA00023157"/>
    </source>
</evidence>
<evidence type="ECO:0000259" key="13">
    <source>
        <dbReference type="PROSITE" id="PS50262"/>
    </source>
</evidence>
<evidence type="ECO:0000259" key="14">
    <source>
        <dbReference type="PROSITE" id="PS50869"/>
    </source>
</evidence>
<dbReference type="InterPro" id="IPR001452">
    <property type="entry name" value="SH3_domain"/>
</dbReference>
<evidence type="ECO:0000256" key="7">
    <source>
        <dbReference type="PROSITE-ProRule" id="PRU00192"/>
    </source>
</evidence>
<evidence type="ECO:0000256" key="3">
    <source>
        <dbReference type="ARBA" id="ARBA00022692"/>
    </source>
</evidence>
<dbReference type="SUPFAM" id="SSF48065">
    <property type="entry name" value="DBL homology domain (DH-domain)"/>
    <property type="match status" value="1"/>
</dbReference>
<dbReference type="SMART" id="SM01039">
    <property type="entry name" value="BRICHOS"/>
    <property type="match status" value="1"/>
</dbReference>
<gene>
    <name evidence="15" type="ORF">KOW79_017206</name>
</gene>
<dbReference type="Pfam" id="PF00621">
    <property type="entry name" value="RhoGEF"/>
    <property type="match status" value="1"/>
</dbReference>
<feature type="compositionally biased region" description="Basic residues" evidence="8">
    <location>
        <begin position="489"/>
        <end position="508"/>
    </location>
</feature>
<dbReference type="Gene3D" id="1.20.900.10">
    <property type="entry name" value="Dbl homology (DH) domain"/>
    <property type="match status" value="1"/>
</dbReference>
<proteinExistence type="predicted"/>